<dbReference type="InterPro" id="IPR036390">
    <property type="entry name" value="WH_DNA-bd_sf"/>
</dbReference>
<reference evidence="5 6" key="1">
    <citation type="submission" date="2024-06" db="EMBL/GenBank/DDBJ databases">
        <title>Genomic Encyclopedia of Type Strains, Phase IV (KMG-IV): sequencing the most valuable type-strain genomes for metagenomic binning, comparative biology and taxonomic classification.</title>
        <authorList>
            <person name="Goeker M."/>
        </authorList>
    </citation>
    <scope>NUCLEOTIDE SEQUENCE [LARGE SCALE GENOMIC DNA]</scope>
    <source>
        <strain evidence="5 6">DSM 21460</strain>
    </source>
</reference>
<dbReference type="CDD" id="cd00090">
    <property type="entry name" value="HTH_ARSR"/>
    <property type="match status" value="1"/>
</dbReference>
<dbReference type="PRINTS" id="PR00778">
    <property type="entry name" value="HTHARSR"/>
</dbReference>
<keyword evidence="3" id="KW-0804">Transcription</keyword>
<dbReference type="Proteomes" id="UP001549162">
    <property type="component" value="Unassembled WGS sequence"/>
</dbReference>
<dbReference type="EMBL" id="JBEPMA010000025">
    <property type="protein sequence ID" value="MET3618373.1"/>
    <property type="molecule type" value="Genomic_DNA"/>
</dbReference>
<dbReference type="RefSeq" id="WP_354369587.1">
    <property type="nucleotide sequence ID" value="NZ_JBEPMA010000025.1"/>
</dbReference>
<dbReference type="Gene3D" id="1.10.10.10">
    <property type="entry name" value="Winged helix-like DNA-binding domain superfamily/Winged helix DNA-binding domain"/>
    <property type="match status" value="1"/>
</dbReference>
<dbReference type="InterPro" id="IPR001845">
    <property type="entry name" value="HTH_ArsR_DNA-bd_dom"/>
</dbReference>
<accession>A0ABV2JC39</accession>
<dbReference type="SUPFAM" id="SSF46785">
    <property type="entry name" value="Winged helix' DNA-binding domain"/>
    <property type="match status" value="1"/>
</dbReference>
<comment type="caution">
    <text evidence="5">The sequence shown here is derived from an EMBL/GenBank/DDBJ whole genome shotgun (WGS) entry which is preliminary data.</text>
</comment>
<gene>
    <name evidence="5" type="ORF">ABID14_002012</name>
</gene>
<dbReference type="InterPro" id="IPR036388">
    <property type="entry name" value="WH-like_DNA-bd_sf"/>
</dbReference>
<keyword evidence="6" id="KW-1185">Reference proteome</keyword>
<dbReference type="InterPro" id="IPR011991">
    <property type="entry name" value="ArsR-like_HTH"/>
</dbReference>
<dbReference type="PANTHER" id="PTHR33154">
    <property type="entry name" value="TRANSCRIPTIONAL REGULATOR, ARSR FAMILY"/>
    <property type="match status" value="1"/>
</dbReference>
<keyword evidence="2" id="KW-0238">DNA-binding</keyword>
<protein>
    <submittedName>
        <fullName evidence="5">ArsR family transcriptional regulator</fullName>
    </submittedName>
</protein>
<evidence type="ECO:0000256" key="1">
    <source>
        <dbReference type="ARBA" id="ARBA00023015"/>
    </source>
</evidence>
<dbReference type="PANTHER" id="PTHR33154:SF18">
    <property type="entry name" value="ARSENICAL RESISTANCE OPERON REPRESSOR"/>
    <property type="match status" value="1"/>
</dbReference>
<keyword evidence="1" id="KW-0805">Transcription regulation</keyword>
<dbReference type="Pfam" id="PF01022">
    <property type="entry name" value="HTH_5"/>
    <property type="match status" value="1"/>
</dbReference>
<evidence type="ECO:0000313" key="5">
    <source>
        <dbReference type="EMBL" id="MET3618373.1"/>
    </source>
</evidence>
<name>A0ABV2JC39_9FIRM</name>
<evidence type="ECO:0000259" key="4">
    <source>
        <dbReference type="PROSITE" id="PS50987"/>
    </source>
</evidence>
<sequence length="90" mass="10445">MNEIDVALICKNLADSNRLKILKMISKKEKCACELLDNMDISQPTLSYHMKLLNECGIVKTRKEGKWSYYSIDRKNSVNFLDFINSIINE</sequence>
<proteinExistence type="predicted"/>
<organism evidence="5 6">
    <name type="scientific">Peptoniphilus olsenii</name>
    <dbReference type="NCBI Taxonomy" id="411570"/>
    <lineage>
        <taxon>Bacteria</taxon>
        <taxon>Bacillati</taxon>
        <taxon>Bacillota</taxon>
        <taxon>Tissierellia</taxon>
        <taxon>Tissierellales</taxon>
        <taxon>Peptoniphilaceae</taxon>
        <taxon>Peptoniphilus</taxon>
    </lineage>
</organism>
<dbReference type="SMART" id="SM00418">
    <property type="entry name" value="HTH_ARSR"/>
    <property type="match status" value="1"/>
</dbReference>
<evidence type="ECO:0000313" key="6">
    <source>
        <dbReference type="Proteomes" id="UP001549162"/>
    </source>
</evidence>
<evidence type="ECO:0000256" key="3">
    <source>
        <dbReference type="ARBA" id="ARBA00023163"/>
    </source>
</evidence>
<feature type="domain" description="HTH arsR-type" evidence="4">
    <location>
        <begin position="1"/>
        <end position="90"/>
    </location>
</feature>
<evidence type="ECO:0000256" key="2">
    <source>
        <dbReference type="ARBA" id="ARBA00023125"/>
    </source>
</evidence>
<dbReference type="PROSITE" id="PS50987">
    <property type="entry name" value="HTH_ARSR_2"/>
    <property type="match status" value="1"/>
</dbReference>
<dbReference type="NCBIfam" id="NF033788">
    <property type="entry name" value="HTH_metalloreg"/>
    <property type="match status" value="1"/>
</dbReference>
<dbReference type="InterPro" id="IPR051081">
    <property type="entry name" value="HTH_MetalResp_TranReg"/>
</dbReference>